<feature type="domain" description="Ketosynthase family 3 (KS3)" evidence="14">
    <location>
        <begin position="3"/>
        <end position="414"/>
    </location>
</feature>
<evidence type="ECO:0000256" key="6">
    <source>
        <dbReference type="ARBA" id="ARBA00022679"/>
    </source>
</evidence>
<keyword evidence="6 11" id="KW-0808">Transferase</keyword>
<keyword evidence="16" id="KW-1185">Reference proteome</keyword>
<dbReference type="Gene3D" id="3.40.47.10">
    <property type="match status" value="1"/>
</dbReference>
<dbReference type="InterPro" id="IPR014030">
    <property type="entry name" value="Ketoacyl_synth_N"/>
</dbReference>
<dbReference type="CDD" id="cd00834">
    <property type="entry name" value="KAS_I_II"/>
    <property type="match status" value="1"/>
</dbReference>
<dbReference type="STRING" id="1605367.AFM12_09325"/>
<comment type="pathway">
    <text evidence="1 11">Lipid metabolism; fatty acid biosynthesis.</text>
</comment>
<evidence type="ECO:0000259" key="14">
    <source>
        <dbReference type="PROSITE" id="PS52004"/>
    </source>
</evidence>
<evidence type="ECO:0000256" key="13">
    <source>
        <dbReference type="RuleBase" id="RU003694"/>
    </source>
</evidence>
<evidence type="ECO:0000256" key="9">
    <source>
        <dbReference type="ARBA" id="ARBA00023160"/>
    </source>
</evidence>
<dbReference type="Proteomes" id="UP000050454">
    <property type="component" value="Unassembled WGS sequence"/>
</dbReference>
<dbReference type="PANTHER" id="PTHR11712:SF336">
    <property type="entry name" value="3-OXOACYL-[ACYL-CARRIER-PROTEIN] SYNTHASE, MITOCHONDRIAL"/>
    <property type="match status" value="1"/>
</dbReference>
<evidence type="ECO:0000313" key="16">
    <source>
        <dbReference type="Proteomes" id="UP000050454"/>
    </source>
</evidence>
<dbReference type="SMART" id="SM00825">
    <property type="entry name" value="PKS_KS"/>
    <property type="match status" value="1"/>
</dbReference>
<evidence type="ECO:0000256" key="3">
    <source>
        <dbReference type="ARBA" id="ARBA00012356"/>
    </source>
</evidence>
<evidence type="ECO:0000256" key="11">
    <source>
        <dbReference type="PIRNR" id="PIRNR000447"/>
    </source>
</evidence>
<dbReference type="PATRIC" id="fig|1605367.3.peg.3250"/>
<keyword evidence="8" id="KW-0443">Lipid metabolism</keyword>
<evidence type="ECO:0000256" key="10">
    <source>
        <dbReference type="ARBA" id="ARBA00023315"/>
    </source>
</evidence>
<dbReference type="Pfam" id="PF02801">
    <property type="entry name" value="Ketoacyl-synt_C"/>
    <property type="match status" value="1"/>
</dbReference>
<dbReference type="GO" id="GO:0005829">
    <property type="term" value="C:cytosol"/>
    <property type="evidence" value="ECO:0007669"/>
    <property type="project" value="TreeGrafter"/>
</dbReference>
<dbReference type="InterPro" id="IPR000794">
    <property type="entry name" value="Beta-ketoacyl_synthase"/>
</dbReference>
<comment type="catalytic activity">
    <reaction evidence="11">
        <text>a fatty acyl-[ACP] + malonyl-[ACP] + H(+) = a 3-oxoacyl-[ACP] + holo-[ACP] + CO2</text>
        <dbReference type="Rhea" id="RHEA:22836"/>
        <dbReference type="Rhea" id="RHEA-COMP:9623"/>
        <dbReference type="Rhea" id="RHEA-COMP:9685"/>
        <dbReference type="Rhea" id="RHEA-COMP:9916"/>
        <dbReference type="Rhea" id="RHEA-COMP:14125"/>
        <dbReference type="ChEBI" id="CHEBI:15378"/>
        <dbReference type="ChEBI" id="CHEBI:16526"/>
        <dbReference type="ChEBI" id="CHEBI:64479"/>
        <dbReference type="ChEBI" id="CHEBI:78449"/>
        <dbReference type="ChEBI" id="CHEBI:78776"/>
        <dbReference type="ChEBI" id="CHEBI:138651"/>
    </reaction>
</comment>
<evidence type="ECO:0000256" key="4">
    <source>
        <dbReference type="ARBA" id="ARBA00014657"/>
    </source>
</evidence>
<evidence type="ECO:0000313" key="15">
    <source>
        <dbReference type="EMBL" id="KPM49055.1"/>
    </source>
</evidence>
<dbReference type="Pfam" id="PF00109">
    <property type="entry name" value="ketoacyl-synt"/>
    <property type="match status" value="1"/>
</dbReference>
<proteinExistence type="inferred from homology"/>
<dbReference type="InterPro" id="IPR016039">
    <property type="entry name" value="Thiolase-like"/>
</dbReference>
<sequence>MELKRVVVTGMGALTPIGNTVEEYWNGLKNGVSGANPITHFDPTEFKTQFACELKGFEVTDFIPRQDARKMDLFSQYGVVIATEAVEDSGLDLEKVNKDKIGVIWGSGIGGLKTFEEEVLNLADNNLVPKFNPFFIPKMIADSASGHISMKFGFRGPNYVTVSACASANNAIIDAFNYIRLGRMIACVTGGSEAAVTRAGVGGFNALRALSTRNDDYKTASRPYDKDRDGFVLGEGGGGLILEEYEHAKARGAKIYCELVGGGISSDAYHITAPHPEGVGAYLSMEDALDDAKMKPEDIDYINTHGTSTGLGDPQEIKAIQNLFKEHTYNMSISSTKSMTGHLLGGAGAVESVAAVLAIQHQTVPPTINLFNVDEEIDQKIDLTPNKAKERKINTVLSNCFGFGGHNATLIFKKMEE</sequence>
<dbReference type="RefSeq" id="WP_055147903.1">
    <property type="nucleotide sequence ID" value="NZ_CAKZPM010000026.1"/>
</dbReference>
<evidence type="ECO:0000256" key="1">
    <source>
        <dbReference type="ARBA" id="ARBA00005194"/>
    </source>
</evidence>
<reference evidence="15 16" key="1">
    <citation type="submission" date="2015-07" db="EMBL/GenBank/DDBJ databases">
        <title>The draft genome sequence of Leadbetterella sp. JN14-9.</title>
        <authorList>
            <person name="Liu Y."/>
            <person name="Du J."/>
            <person name="Shao Z."/>
        </authorList>
    </citation>
    <scope>NUCLEOTIDE SEQUENCE [LARGE SCALE GENOMIC DNA]</scope>
    <source>
        <strain evidence="15 16">JN14-9</strain>
    </source>
</reference>
<dbReference type="OrthoDB" id="9808669at2"/>
<comment type="caution">
    <text evidence="15">The sequence shown here is derived from an EMBL/GenBank/DDBJ whole genome shotgun (WGS) entry which is preliminary data.</text>
</comment>
<evidence type="ECO:0000256" key="12">
    <source>
        <dbReference type="PIRSR" id="PIRSR000447-1"/>
    </source>
</evidence>
<dbReference type="PIRSF" id="PIRSF000447">
    <property type="entry name" value="KAS_II"/>
    <property type="match status" value="1"/>
</dbReference>
<protein>
    <recommendedName>
        <fullName evidence="4 11">3-oxoacyl-[acyl-carrier-protein] synthase 2</fullName>
        <ecNumber evidence="3 11">2.3.1.179</ecNumber>
    </recommendedName>
</protein>
<dbReference type="GO" id="GO:0006633">
    <property type="term" value="P:fatty acid biosynthetic process"/>
    <property type="evidence" value="ECO:0007669"/>
    <property type="project" value="UniProtKB-UniRule"/>
</dbReference>
<gene>
    <name evidence="15" type="ORF">AFM12_09325</name>
</gene>
<evidence type="ECO:0000256" key="2">
    <source>
        <dbReference type="ARBA" id="ARBA00008467"/>
    </source>
</evidence>
<dbReference type="UniPathway" id="UPA00094"/>
<keyword evidence="9 11" id="KW-0275">Fatty acid biosynthesis</keyword>
<name>A0A0P7C353_9BACT</name>
<dbReference type="InterPro" id="IPR014031">
    <property type="entry name" value="Ketoacyl_synth_C"/>
</dbReference>
<evidence type="ECO:0000256" key="8">
    <source>
        <dbReference type="ARBA" id="ARBA00023098"/>
    </source>
</evidence>
<dbReference type="AlphaFoldDB" id="A0A0P7C353"/>
<comment type="function">
    <text evidence="11">Involved in the type II fatty acid elongation cycle. Catalyzes the elongation of a wide range of acyl-ACP by the addition of two carbons from malonyl-ACP to an acyl acceptor. Can efficiently catalyze the conversion of palmitoleoyl-ACP (cis-hexadec-9-enoyl-ACP) to cis-vaccenoyl-ACP (cis-octadec-11-enoyl-ACP), an essential step in the thermal regulation of fatty acid composition.</text>
</comment>
<dbReference type="NCBIfam" id="TIGR03150">
    <property type="entry name" value="fabF"/>
    <property type="match status" value="1"/>
</dbReference>
<keyword evidence="7" id="KW-0276">Fatty acid metabolism</keyword>
<evidence type="ECO:0000256" key="5">
    <source>
        <dbReference type="ARBA" id="ARBA00022516"/>
    </source>
</evidence>
<dbReference type="EMBL" id="LGTQ01000006">
    <property type="protein sequence ID" value="KPM49055.1"/>
    <property type="molecule type" value="Genomic_DNA"/>
</dbReference>
<comment type="catalytic activity">
    <reaction evidence="11">
        <text>(9Z)-hexadecenoyl-[ACP] + malonyl-[ACP] + H(+) = 3-oxo-(11Z)-octadecenoyl-[ACP] + holo-[ACP] + CO2</text>
        <dbReference type="Rhea" id="RHEA:55040"/>
        <dbReference type="Rhea" id="RHEA-COMP:9623"/>
        <dbReference type="Rhea" id="RHEA-COMP:9685"/>
        <dbReference type="Rhea" id="RHEA-COMP:10800"/>
        <dbReference type="Rhea" id="RHEA-COMP:14074"/>
        <dbReference type="ChEBI" id="CHEBI:15378"/>
        <dbReference type="ChEBI" id="CHEBI:16526"/>
        <dbReference type="ChEBI" id="CHEBI:64479"/>
        <dbReference type="ChEBI" id="CHEBI:78449"/>
        <dbReference type="ChEBI" id="CHEBI:83989"/>
        <dbReference type="ChEBI" id="CHEBI:138538"/>
        <dbReference type="EC" id="2.3.1.179"/>
    </reaction>
</comment>
<dbReference type="FunFam" id="3.40.47.10:FF:000009">
    <property type="entry name" value="3-oxoacyl-[acyl-carrier-protein] synthase 2"/>
    <property type="match status" value="1"/>
</dbReference>
<keyword evidence="5 11" id="KW-0444">Lipid biosynthesis</keyword>
<dbReference type="InterPro" id="IPR017568">
    <property type="entry name" value="3-oxoacyl-ACP_synth-2"/>
</dbReference>
<keyword evidence="10 11" id="KW-0012">Acyltransferase</keyword>
<comment type="similarity">
    <text evidence="2 11 13">Belongs to the thiolase-like superfamily. Beta-ketoacyl-ACP synthases family.</text>
</comment>
<feature type="active site" description="For beta-ketoacyl synthase activity" evidence="12">
    <location>
        <position position="165"/>
    </location>
</feature>
<accession>A0A0P7C353</accession>
<dbReference type="PROSITE" id="PS00606">
    <property type="entry name" value="KS3_1"/>
    <property type="match status" value="1"/>
</dbReference>
<dbReference type="InterPro" id="IPR020841">
    <property type="entry name" value="PKS_Beta-ketoAc_synthase_dom"/>
</dbReference>
<dbReference type="SUPFAM" id="SSF53901">
    <property type="entry name" value="Thiolase-like"/>
    <property type="match status" value="2"/>
</dbReference>
<dbReference type="PANTHER" id="PTHR11712">
    <property type="entry name" value="POLYKETIDE SYNTHASE-RELATED"/>
    <property type="match status" value="1"/>
</dbReference>
<dbReference type="EC" id="2.3.1.179" evidence="3 11"/>
<dbReference type="PROSITE" id="PS52004">
    <property type="entry name" value="KS3_2"/>
    <property type="match status" value="1"/>
</dbReference>
<dbReference type="GO" id="GO:0004315">
    <property type="term" value="F:3-oxoacyl-[acyl-carrier-protein] synthase activity"/>
    <property type="evidence" value="ECO:0007669"/>
    <property type="project" value="UniProtKB-UniRule"/>
</dbReference>
<organism evidence="15 16">
    <name type="scientific">Jiulongibacter sediminis</name>
    <dbReference type="NCBI Taxonomy" id="1605367"/>
    <lineage>
        <taxon>Bacteria</taxon>
        <taxon>Pseudomonadati</taxon>
        <taxon>Bacteroidota</taxon>
        <taxon>Cytophagia</taxon>
        <taxon>Cytophagales</taxon>
        <taxon>Leadbetterellaceae</taxon>
        <taxon>Jiulongibacter</taxon>
    </lineage>
</organism>
<dbReference type="NCBIfam" id="NF005589">
    <property type="entry name" value="PRK07314.1"/>
    <property type="match status" value="1"/>
</dbReference>
<dbReference type="InterPro" id="IPR018201">
    <property type="entry name" value="Ketoacyl_synth_AS"/>
</dbReference>
<evidence type="ECO:0000256" key="7">
    <source>
        <dbReference type="ARBA" id="ARBA00022832"/>
    </source>
</evidence>